<accession>A0A1D6KGQ4</accession>
<name>A0A1D6KGQ4_MAIZE</name>
<evidence type="ECO:0000313" key="2">
    <source>
        <dbReference type="EMBL" id="ONM02256.1"/>
    </source>
</evidence>
<feature type="region of interest" description="Disordered" evidence="1">
    <location>
        <begin position="69"/>
        <end position="90"/>
    </location>
</feature>
<reference evidence="2" key="1">
    <citation type="submission" date="2015-12" db="EMBL/GenBank/DDBJ databases">
        <title>Update maize B73 reference genome by single molecule sequencing technologies.</title>
        <authorList>
            <consortium name="Maize Genome Sequencing Project"/>
            <person name="Ware D."/>
        </authorList>
    </citation>
    <scope>NUCLEOTIDE SEQUENCE [LARGE SCALE GENOMIC DNA]</scope>
    <source>
        <tissue evidence="2">Seedling</tissue>
    </source>
</reference>
<dbReference type="AlphaFoldDB" id="A0A1D6KGQ4"/>
<feature type="non-terminal residue" evidence="2">
    <location>
        <position position="90"/>
    </location>
</feature>
<dbReference type="EMBL" id="CM007647">
    <property type="protein sequence ID" value="ONM02256.1"/>
    <property type="molecule type" value="Genomic_DNA"/>
</dbReference>
<protein>
    <submittedName>
        <fullName evidence="2">Uncharacterized protein</fullName>
    </submittedName>
</protein>
<evidence type="ECO:0000256" key="1">
    <source>
        <dbReference type="SAM" id="MobiDB-lite"/>
    </source>
</evidence>
<gene>
    <name evidence="2" type="ORF">ZEAMMB73_Zm00001d031150</name>
</gene>
<sequence>MSQMLWSVVLKRTGTATRGPLRRRCRSMDDFAAARLATRVHDDVELARDHLHAVEVLLVLDEASKSWSQELPASHTATAGGRGGDASAGA</sequence>
<organism evidence="2">
    <name type="scientific">Zea mays</name>
    <name type="common">Maize</name>
    <dbReference type="NCBI Taxonomy" id="4577"/>
    <lineage>
        <taxon>Eukaryota</taxon>
        <taxon>Viridiplantae</taxon>
        <taxon>Streptophyta</taxon>
        <taxon>Embryophyta</taxon>
        <taxon>Tracheophyta</taxon>
        <taxon>Spermatophyta</taxon>
        <taxon>Magnoliopsida</taxon>
        <taxon>Liliopsida</taxon>
        <taxon>Poales</taxon>
        <taxon>Poaceae</taxon>
        <taxon>PACMAD clade</taxon>
        <taxon>Panicoideae</taxon>
        <taxon>Andropogonodae</taxon>
        <taxon>Andropogoneae</taxon>
        <taxon>Tripsacinae</taxon>
        <taxon>Zea</taxon>
    </lineage>
</organism>
<feature type="compositionally biased region" description="Gly residues" evidence="1">
    <location>
        <begin position="80"/>
        <end position="90"/>
    </location>
</feature>
<dbReference type="InParanoid" id="A0A1D6KGQ4"/>
<proteinExistence type="predicted"/>